<evidence type="ECO:0000256" key="9">
    <source>
        <dbReference type="SAM" id="Phobius"/>
    </source>
</evidence>
<dbReference type="PIRSF" id="PIRSF005091">
    <property type="entry name" value="Mmb_sulf_HI1246"/>
    <property type="match status" value="1"/>
</dbReference>
<evidence type="ECO:0000259" key="10">
    <source>
        <dbReference type="Pfam" id="PF00884"/>
    </source>
</evidence>
<feature type="transmembrane region" description="Helical" evidence="9">
    <location>
        <begin position="57"/>
        <end position="80"/>
    </location>
</feature>
<proteinExistence type="predicted"/>
<keyword evidence="12" id="KW-1185">Reference proteome</keyword>
<evidence type="ECO:0000256" key="6">
    <source>
        <dbReference type="PIRSR" id="PIRSR005091-1"/>
    </source>
</evidence>
<evidence type="ECO:0000256" key="4">
    <source>
        <dbReference type="ARBA" id="ARBA00022989"/>
    </source>
</evidence>
<dbReference type="GO" id="GO:0046872">
    <property type="term" value="F:metal ion binding"/>
    <property type="evidence" value="ECO:0007669"/>
    <property type="project" value="UniProtKB-KW"/>
</dbReference>
<evidence type="ECO:0000256" key="5">
    <source>
        <dbReference type="ARBA" id="ARBA00023136"/>
    </source>
</evidence>
<accession>A0AAW5K2Z6</accession>
<feature type="transmembrane region" description="Helical" evidence="9">
    <location>
        <begin position="12"/>
        <end position="37"/>
    </location>
</feature>
<dbReference type="AlphaFoldDB" id="A0AAW5K2Z6"/>
<evidence type="ECO:0000313" key="11">
    <source>
        <dbReference type="EMBL" id="MCQ4815160.1"/>
    </source>
</evidence>
<evidence type="ECO:0000256" key="3">
    <source>
        <dbReference type="ARBA" id="ARBA00022692"/>
    </source>
</evidence>
<reference evidence="11 12" key="1">
    <citation type="submission" date="2022-06" db="EMBL/GenBank/DDBJ databases">
        <title>Isolation of gut microbiota from human fecal samples.</title>
        <authorList>
            <person name="Pamer E.G."/>
            <person name="Barat B."/>
            <person name="Waligurski E."/>
            <person name="Medina S."/>
            <person name="Paddock L."/>
            <person name="Mostad J."/>
        </authorList>
    </citation>
    <scope>NUCLEOTIDE SEQUENCE [LARGE SCALE GENOMIC DNA]</scope>
    <source>
        <strain evidence="11 12">DFI.9.90</strain>
    </source>
</reference>
<name>A0AAW5K2Z6_9BACT</name>
<dbReference type="InterPro" id="IPR050448">
    <property type="entry name" value="OpgB/LTA_synthase_biosynth"/>
</dbReference>
<keyword evidence="5 9" id="KW-0472">Membrane</keyword>
<feature type="active site" evidence="6">
    <location>
        <position position="312"/>
    </location>
</feature>
<feature type="binding site" evidence="8">
    <location>
        <position position="486"/>
    </location>
    <ligand>
        <name>Mn(2+)</name>
        <dbReference type="ChEBI" id="CHEBI:29035"/>
    </ligand>
</feature>
<dbReference type="GO" id="GO:0005886">
    <property type="term" value="C:plasma membrane"/>
    <property type="evidence" value="ECO:0007669"/>
    <property type="project" value="UniProtKB-SubCell"/>
</dbReference>
<feature type="domain" description="Sulfatase N-terminal" evidence="10">
    <location>
        <begin position="262"/>
        <end position="551"/>
    </location>
</feature>
<sequence length="638" mass="71698">MFFPHKDKPVSISGYLFAAVVAAAVWLKFLSVDYAVADVLNWPTFGVLTMHALRHTARALAVSPSSLGAILCLLLPLMFFPPRRRAAALVVMDLLLSALVLTDRLFIRYYADIFIFHDLMLVPQTGLIAKSIWALLKPWDLLIFADIPLIVWLMRGGRLRVVFKRERRRDAALLLALFLCAAAVQGAAVWHIIKFRPNIIDAMYDRLSVCAWVGTATFHWWDFFSLTRKALKPQNVSPETVDEIRGWFAAHRTVPHGGTSAKNLILVQCEALQYFAVDLEIGGVPVTPNLNRFKNECLYFPNTWSQAAGGNSSDAEFMANTGLFPAAFGAAYTLYADNDYNSLARAMRRRGARAVVVQGTRSAFWNCHRMHPKLWFHRQYSQNTFPNDEAIGLGLSDEAIFSRALQIFREMKGPFYGFIVTLSSHHPFDFAELPRDTLPLPPELRGTLIGSYLLSINYFDRQFGMFIDGLRSSGLLDKSLVVVYGDHPAIPIAYKEDMEKLLGRKIEEAVDWKATRRIPLLFRTPETAKAPRVDERNVGQMDILPTVSGLMRLDIGTAFGNDLLGKDAVGPVIFRNGSYIEGNVYVEPAAGRATDLNTGERLDCSAYDGLTDEAERRLRYNDLILEKNLIEKIIGKQQ</sequence>
<feature type="transmembrane region" description="Helical" evidence="9">
    <location>
        <begin position="173"/>
        <end position="193"/>
    </location>
</feature>
<dbReference type="EMBL" id="JANFYT010000028">
    <property type="protein sequence ID" value="MCQ4815160.1"/>
    <property type="molecule type" value="Genomic_DNA"/>
</dbReference>
<dbReference type="InterPro" id="IPR012160">
    <property type="entry name" value="LtaS-like"/>
</dbReference>
<dbReference type="RefSeq" id="WP_051484870.1">
    <property type="nucleotide sequence ID" value="NZ_CAJLEK010000084.1"/>
</dbReference>
<keyword evidence="2" id="KW-1003">Cell membrane</keyword>
<keyword evidence="7" id="KW-0464">Manganese</keyword>
<dbReference type="CDD" id="cd16015">
    <property type="entry name" value="LTA_synthase"/>
    <property type="match status" value="1"/>
</dbReference>
<keyword evidence="4 9" id="KW-1133">Transmembrane helix</keyword>
<feature type="transmembrane region" description="Helical" evidence="9">
    <location>
        <begin position="87"/>
        <end position="111"/>
    </location>
</feature>
<dbReference type="Proteomes" id="UP001205919">
    <property type="component" value="Unassembled WGS sequence"/>
</dbReference>
<feature type="transmembrane region" description="Helical" evidence="9">
    <location>
        <begin position="131"/>
        <end position="153"/>
    </location>
</feature>
<dbReference type="SUPFAM" id="SSF53649">
    <property type="entry name" value="Alkaline phosphatase-like"/>
    <property type="match status" value="1"/>
</dbReference>
<keyword evidence="7" id="KW-0479">Metal-binding</keyword>
<feature type="binding site" evidence="7">
    <location>
        <position position="425"/>
    </location>
    <ligand>
        <name>substrate</name>
    </ligand>
</feature>
<dbReference type="InterPro" id="IPR000917">
    <property type="entry name" value="Sulfatase_N"/>
</dbReference>
<dbReference type="Gene3D" id="3.40.720.10">
    <property type="entry name" value="Alkaline Phosphatase, subunit A"/>
    <property type="match status" value="1"/>
</dbReference>
<organism evidence="11 12">
    <name type="scientific">Cloacibacillus evryensis</name>
    <dbReference type="NCBI Taxonomy" id="508460"/>
    <lineage>
        <taxon>Bacteria</taxon>
        <taxon>Thermotogati</taxon>
        <taxon>Synergistota</taxon>
        <taxon>Synergistia</taxon>
        <taxon>Synergistales</taxon>
        <taxon>Synergistaceae</taxon>
        <taxon>Cloacibacillus</taxon>
    </lineage>
</organism>
<evidence type="ECO:0000256" key="1">
    <source>
        <dbReference type="ARBA" id="ARBA00004651"/>
    </source>
</evidence>
<dbReference type="PANTHER" id="PTHR47371:SF3">
    <property type="entry name" value="PHOSPHOGLYCEROL TRANSFERASE I"/>
    <property type="match status" value="1"/>
</dbReference>
<evidence type="ECO:0000313" key="12">
    <source>
        <dbReference type="Proteomes" id="UP001205919"/>
    </source>
</evidence>
<gene>
    <name evidence="11" type="ORF">NE630_12030</name>
</gene>
<dbReference type="GeneID" id="95755605"/>
<protein>
    <submittedName>
        <fullName evidence="11">LTA synthase family protein</fullName>
    </submittedName>
</protein>
<dbReference type="InterPro" id="IPR017850">
    <property type="entry name" value="Alkaline_phosphatase_core_sf"/>
</dbReference>
<comment type="caution">
    <text evidence="11">The sequence shown here is derived from an EMBL/GenBank/DDBJ whole genome shotgun (WGS) entry which is preliminary data.</text>
</comment>
<dbReference type="Gene3D" id="3.30.1120.170">
    <property type="match status" value="1"/>
</dbReference>
<dbReference type="PANTHER" id="PTHR47371">
    <property type="entry name" value="LIPOTEICHOIC ACID SYNTHASE"/>
    <property type="match status" value="1"/>
</dbReference>
<evidence type="ECO:0000256" key="2">
    <source>
        <dbReference type="ARBA" id="ARBA00022475"/>
    </source>
</evidence>
<keyword evidence="3 9" id="KW-0812">Transmembrane</keyword>
<dbReference type="Pfam" id="PF00884">
    <property type="entry name" value="Sulfatase"/>
    <property type="match status" value="1"/>
</dbReference>
<evidence type="ECO:0000256" key="8">
    <source>
        <dbReference type="PIRSR" id="PIRSR005091-3"/>
    </source>
</evidence>
<feature type="binding site" evidence="8">
    <location>
        <position position="270"/>
    </location>
    <ligand>
        <name>Mn(2+)</name>
        <dbReference type="ChEBI" id="CHEBI:29035"/>
    </ligand>
</feature>
<evidence type="ECO:0000256" key="7">
    <source>
        <dbReference type="PIRSR" id="PIRSR005091-2"/>
    </source>
</evidence>
<feature type="binding site" evidence="8">
    <location>
        <position position="487"/>
    </location>
    <ligand>
        <name>Mn(2+)</name>
        <dbReference type="ChEBI" id="CHEBI:29035"/>
    </ligand>
</feature>
<comment type="subcellular location">
    <subcellularLocation>
        <location evidence="1">Cell membrane</location>
        <topology evidence="1">Multi-pass membrane protein</topology>
    </subcellularLocation>
</comment>